<evidence type="ECO:0000313" key="2">
    <source>
        <dbReference type="EMBL" id="CAB9497752.1"/>
    </source>
</evidence>
<proteinExistence type="predicted"/>
<dbReference type="Proteomes" id="UP001153069">
    <property type="component" value="Unassembled WGS sequence"/>
</dbReference>
<comment type="caution">
    <text evidence="2">The sequence shown here is derived from an EMBL/GenBank/DDBJ whole genome shotgun (WGS) entry which is preliminary data.</text>
</comment>
<dbReference type="AlphaFoldDB" id="A0A9N8D7G4"/>
<evidence type="ECO:0000256" key="1">
    <source>
        <dbReference type="SAM" id="SignalP"/>
    </source>
</evidence>
<reference evidence="2" key="1">
    <citation type="submission" date="2020-06" db="EMBL/GenBank/DDBJ databases">
        <authorList>
            <consortium name="Plant Systems Biology data submission"/>
        </authorList>
    </citation>
    <scope>NUCLEOTIDE SEQUENCE</scope>
    <source>
        <strain evidence="2">D6</strain>
    </source>
</reference>
<protein>
    <submittedName>
        <fullName evidence="2">Uncharacterized protein</fullName>
    </submittedName>
</protein>
<sequence>MKISITSVLAVLSLLAIASAKGAAVEADKDFPITNAVLTVSIISPYGTPSTPDEIKFMEAALVSSYKKSHDKTDIFVLKGAKYAGESHEPYMTSAADEDASLGLQGSSYVDIYQYFPQLFCPRRSPCRVASFEELAIATEVTDGATAGVGHPSTHHEVWEKKLCKIMSKSNYDVFKGATDCKITFEEAPDDSTAAAITTAKDAATLEVTADTAMEDVALDASDDNDFPITNAVLTISIISPYGTPSTPDEIKFMEAALVSSYKKSHDKTDIFVLKGAKYAGESHEPYMTSAADEDASLGLQGSSYVDIYQYFPQLFCPRRSPCRVASFEELAIATEVTDGATAGVGHQFTHHEVWEKKLCKIMSKSNYDVFKGATDCKITFEEAPDESAAAITTAKDAATLEVTADTAMEDVALDASDDNDFPITNAVLTVSIISPYGTVSTPDEIKFMEAALVSSYKKSHDKTDIFVLKGAKYAGESHEPYMTSGAEEDASLGLQGSSYVDIYQYFPQLFCPRRSPCRVASFEELAIATEVTDGATAGVGHPSTHHEVWEKKLCKIMSKSNYDVFKGASDCKITFEEAPDDSTAAVITTAKDAATLEVTADTAMEDVALDASDDNDFPITNAVLTVSIISPYGTVSTPDEIKFMEAALVSSYKKSHDKTDIFVLKGAKYAGESHGPSMTSAAEEDASLGLQGSSYVDIYQYFPQLFCPRRSPCRVASFEELAIATEVTDGATAGVGHPSTHHEVWEKKLCKIMSKSNYDDAATLEVTADTAMEDVALDASDDNDFPITNAVLTVSIISPYGTVSTPDEIKFMEAALVSSYKKSHDKTDIFVLKGAKYAGESHEPYMTSAADEDASLGLQGSSYVDIYQYFPQLFCPRRSPCRVASFEELSIATEVTDGATAGVGHPFTHHEVWEKKLCKIMSKSNYNVFKGATDCKITFEEAPDDSTAAVITSASDQKFNLRGAVSVSASAEEE</sequence>
<keyword evidence="3" id="KW-1185">Reference proteome</keyword>
<feature type="signal peptide" evidence="1">
    <location>
        <begin position="1"/>
        <end position="20"/>
    </location>
</feature>
<dbReference type="EMBL" id="CAICTM010000025">
    <property type="protein sequence ID" value="CAB9497752.1"/>
    <property type="molecule type" value="Genomic_DNA"/>
</dbReference>
<keyword evidence="1" id="KW-0732">Signal</keyword>
<feature type="chain" id="PRO_5040364957" evidence="1">
    <location>
        <begin position="21"/>
        <end position="975"/>
    </location>
</feature>
<organism evidence="2 3">
    <name type="scientific">Seminavis robusta</name>
    <dbReference type="NCBI Taxonomy" id="568900"/>
    <lineage>
        <taxon>Eukaryota</taxon>
        <taxon>Sar</taxon>
        <taxon>Stramenopiles</taxon>
        <taxon>Ochrophyta</taxon>
        <taxon>Bacillariophyta</taxon>
        <taxon>Bacillariophyceae</taxon>
        <taxon>Bacillariophycidae</taxon>
        <taxon>Naviculales</taxon>
        <taxon>Naviculaceae</taxon>
        <taxon>Seminavis</taxon>
    </lineage>
</organism>
<name>A0A9N8D7G4_9STRA</name>
<gene>
    <name evidence="2" type="ORF">SEMRO_25_G016950.1</name>
</gene>
<evidence type="ECO:0000313" key="3">
    <source>
        <dbReference type="Proteomes" id="UP001153069"/>
    </source>
</evidence>
<accession>A0A9N8D7G4</accession>